<dbReference type="InterPro" id="IPR017395">
    <property type="entry name" value="Chlorophyllase-like"/>
</dbReference>
<feature type="region of interest" description="Disordered" evidence="1">
    <location>
        <begin position="1"/>
        <end position="36"/>
    </location>
</feature>
<evidence type="ECO:0000313" key="3">
    <source>
        <dbReference type="Proteomes" id="UP000275267"/>
    </source>
</evidence>
<proteinExistence type="predicted"/>
<comment type="caution">
    <text evidence="2">The sequence shown here is derived from an EMBL/GenBank/DDBJ whole genome shotgun (WGS) entry which is preliminary data.</text>
</comment>
<dbReference type="GO" id="GO:0047746">
    <property type="term" value="F:chlorophyllase activity"/>
    <property type="evidence" value="ECO:0007669"/>
    <property type="project" value="TreeGrafter"/>
</dbReference>
<dbReference type="STRING" id="4540.A0A3L6PJZ1"/>
<dbReference type="GO" id="GO:0015996">
    <property type="term" value="P:chlorophyll catabolic process"/>
    <property type="evidence" value="ECO:0007669"/>
    <property type="project" value="TreeGrafter"/>
</dbReference>
<keyword evidence="3" id="KW-1185">Reference proteome</keyword>
<gene>
    <name evidence="2" type="ORF">C2845_PM18G12300</name>
</gene>
<dbReference type="Proteomes" id="UP000275267">
    <property type="component" value="Unassembled WGS sequence"/>
</dbReference>
<dbReference type="EMBL" id="PQIB02000017">
    <property type="protein sequence ID" value="RLM59131.1"/>
    <property type="molecule type" value="Genomic_DNA"/>
</dbReference>
<evidence type="ECO:0000256" key="1">
    <source>
        <dbReference type="SAM" id="MobiDB-lite"/>
    </source>
</evidence>
<dbReference type="PANTHER" id="PTHR33428">
    <property type="entry name" value="CHLOROPHYLLASE-2, CHLOROPLASTIC"/>
    <property type="match status" value="1"/>
</dbReference>
<reference evidence="3" key="1">
    <citation type="journal article" date="2019" name="Nat. Commun.">
        <title>The genome of broomcorn millet.</title>
        <authorList>
            <person name="Zou C."/>
            <person name="Miki D."/>
            <person name="Li D."/>
            <person name="Tang Q."/>
            <person name="Xiao L."/>
            <person name="Rajput S."/>
            <person name="Deng P."/>
            <person name="Jia W."/>
            <person name="Huang R."/>
            <person name="Zhang M."/>
            <person name="Sun Y."/>
            <person name="Hu J."/>
            <person name="Fu X."/>
            <person name="Schnable P.S."/>
            <person name="Li F."/>
            <person name="Zhang H."/>
            <person name="Feng B."/>
            <person name="Zhu X."/>
            <person name="Liu R."/>
            <person name="Schnable J.C."/>
            <person name="Zhu J.-K."/>
            <person name="Zhang H."/>
        </authorList>
    </citation>
    <scope>NUCLEOTIDE SEQUENCE [LARGE SCALE GENOMIC DNA]</scope>
</reference>
<sequence>MGCEVHERGHHAGAHCKGVDGGPRGRHGRGQADAAAAAYPLGELPRGPLRPPCAPRGVRHAAFYGELDRAAAPACHLVAGDYGHPNMMDDDTPGARGIEYVLIRHGDADACDLQERRGQGIHAAVRGRRHRRRPSPS</sequence>
<dbReference type="OrthoDB" id="2093222at2759"/>
<name>A0A3L6PJZ1_PANMI</name>
<feature type="compositionally biased region" description="Basic residues" evidence="1">
    <location>
        <begin position="125"/>
        <end position="137"/>
    </location>
</feature>
<feature type="region of interest" description="Disordered" evidence="1">
    <location>
        <begin position="118"/>
        <end position="137"/>
    </location>
</feature>
<accession>A0A3L6PJZ1</accession>
<dbReference type="AlphaFoldDB" id="A0A3L6PJZ1"/>
<dbReference type="Pfam" id="PF07224">
    <property type="entry name" value="Chlorophyllase"/>
    <property type="match status" value="1"/>
</dbReference>
<organism evidence="2 3">
    <name type="scientific">Panicum miliaceum</name>
    <name type="common">Proso millet</name>
    <name type="synonym">Broomcorn millet</name>
    <dbReference type="NCBI Taxonomy" id="4540"/>
    <lineage>
        <taxon>Eukaryota</taxon>
        <taxon>Viridiplantae</taxon>
        <taxon>Streptophyta</taxon>
        <taxon>Embryophyta</taxon>
        <taxon>Tracheophyta</taxon>
        <taxon>Spermatophyta</taxon>
        <taxon>Magnoliopsida</taxon>
        <taxon>Liliopsida</taxon>
        <taxon>Poales</taxon>
        <taxon>Poaceae</taxon>
        <taxon>PACMAD clade</taxon>
        <taxon>Panicoideae</taxon>
        <taxon>Panicodae</taxon>
        <taxon>Paniceae</taxon>
        <taxon>Panicinae</taxon>
        <taxon>Panicum</taxon>
        <taxon>Panicum sect. Panicum</taxon>
    </lineage>
</organism>
<protein>
    <submittedName>
        <fullName evidence="2">Uncharacterized protein</fullName>
    </submittedName>
</protein>
<evidence type="ECO:0000313" key="2">
    <source>
        <dbReference type="EMBL" id="RLM59131.1"/>
    </source>
</evidence>
<dbReference type="PANTHER" id="PTHR33428:SF2">
    <property type="entry name" value="CHLOROPHYLLASE-2"/>
    <property type="match status" value="1"/>
</dbReference>